<name>A0A0R3QZN5_9BILA</name>
<dbReference type="EMBL" id="UZAG01018152">
    <property type="protein sequence ID" value="VDO38352.1"/>
    <property type="molecule type" value="Genomic_DNA"/>
</dbReference>
<evidence type="ECO:0000313" key="5">
    <source>
        <dbReference type="EMBL" id="VDO38352.1"/>
    </source>
</evidence>
<dbReference type="InterPro" id="IPR007110">
    <property type="entry name" value="Ig-like_dom"/>
</dbReference>
<dbReference type="Pfam" id="PF07679">
    <property type="entry name" value="I-set"/>
    <property type="match status" value="1"/>
</dbReference>
<dbReference type="GO" id="GO:0007156">
    <property type="term" value="P:homophilic cell adhesion via plasma membrane adhesion molecules"/>
    <property type="evidence" value="ECO:0007669"/>
    <property type="project" value="TreeGrafter"/>
</dbReference>
<keyword evidence="6" id="KW-1185">Reference proteome</keyword>
<dbReference type="Proteomes" id="UP000280834">
    <property type="component" value="Unassembled WGS sequence"/>
</dbReference>
<dbReference type="GO" id="GO:0050808">
    <property type="term" value="P:synapse organization"/>
    <property type="evidence" value="ECO:0007669"/>
    <property type="project" value="TreeGrafter"/>
</dbReference>
<dbReference type="GO" id="GO:0005886">
    <property type="term" value="C:plasma membrane"/>
    <property type="evidence" value="ECO:0007669"/>
    <property type="project" value="TreeGrafter"/>
</dbReference>
<dbReference type="InterPro" id="IPR013783">
    <property type="entry name" value="Ig-like_fold"/>
</dbReference>
<reference evidence="5 6" key="2">
    <citation type="submission" date="2018-11" db="EMBL/GenBank/DDBJ databases">
        <authorList>
            <consortium name="Pathogen Informatics"/>
        </authorList>
    </citation>
    <scope>NUCLEOTIDE SEQUENCE [LARGE SCALE GENOMIC DNA]</scope>
</reference>
<keyword evidence="3" id="KW-0393">Immunoglobulin domain</keyword>
<evidence type="ECO:0000313" key="7">
    <source>
        <dbReference type="WBParaSite" id="BTMF_0001320901-mRNA-1"/>
    </source>
</evidence>
<dbReference type="InterPro" id="IPR050958">
    <property type="entry name" value="Cell_Adh-Cytoskel_Orgn"/>
</dbReference>
<gene>
    <name evidence="5" type="ORF">BTMF_LOCUS11221</name>
</gene>
<proteinExistence type="predicted"/>
<dbReference type="PANTHER" id="PTHR45080">
    <property type="entry name" value="CONTACTIN 5"/>
    <property type="match status" value="1"/>
</dbReference>
<reference evidence="7" key="1">
    <citation type="submission" date="2017-02" db="UniProtKB">
        <authorList>
            <consortium name="WormBaseParasite"/>
        </authorList>
    </citation>
    <scope>IDENTIFICATION</scope>
</reference>
<protein>
    <submittedName>
        <fullName evidence="7">Ig-like domain-containing protein</fullName>
    </submittedName>
</protein>
<dbReference type="Gene3D" id="2.60.40.10">
    <property type="entry name" value="Immunoglobulins"/>
    <property type="match status" value="2"/>
</dbReference>
<evidence type="ECO:0000256" key="2">
    <source>
        <dbReference type="ARBA" id="ARBA00023157"/>
    </source>
</evidence>
<dbReference type="PROSITE" id="PS50835">
    <property type="entry name" value="IG_LIKE"/>
    <property type="match status" value="1"/>
</dbReference>
<dbReference type="GO" id="GO:0030424">
    <property type="term" value="C:axon"/>
    <property type="evidence" value="ECO:0007669"/>
    <property type="project" value="TreeGrafter"/>
</dbReference>
<keyword evidence="1" id="KW-0732">Signal</keyword>
<evidence type="ECO:0000259" key="4">
    <source>
        <dbReference type="PROSITE" id="PS50835"/>
    </source>
</evidence>
<feature type="domain" description="Ig-like" evidence="4">
    <location>
        <begin position="51"/>
        <end position="119"/>
    </location>
</feature>
<dbReference type="InterPro" id="IPR036179">
    <property type="entry name" value="Ig-like_dom_sf"/>
</dbReference>
<dbReference type="GO" id="GO:0008046">
    <property type="term" value="F:axon guidance receptor activity"/>
    <property type="evidence" value="ECO:0007669"/>
    <property type="project" value="TreeGrafter"/>
</dbReference>
<dbReference type="AlphaFoldDB" id="A0A0R3QZN5"/>
<dbReference type="WBParaSite" id="BTMF_0001320901-mRNA-1">
    <property type="protein sequence ID" value="BTMF_0001320901-mRNA-1"/>
    <property type="gene ID" value="BTMF_0001320901"/>
</dbReference>
<keyword evidence="2" id="KW-1015">Disulfide bond</keyword>
<sequence length="148" mass="17259">MLPTNAQIVLNGRRMYINEATILNEGIYQCRARNSAGESTKNFALNVLVPPTFRDKKYETNIQVTSGMALSLICYVDGHPLPNVQWLHNGQMLNENHTSMSDRNQKLVVQHNDYANHRCILNVIFHICRRKKYSKIYLFIILQKYYKI</sequence>
<evidence type="ECO:0000256" key="3">
    <source>
        <dbReference type="ARBA" id="ARBA00023319"/>
    </source>
</evidence>
<evidence type="ECO:0000256" key="1">
    <source>
        <dbReference type="ARBA" id="ARBA00022729"/>
    </source>
</evidence>
<dbReference type="InterPro" id="IPR013098">
    <property type="entry name" value="Ig_I-set"/>
</dbReference>
<evidence type="ECO:0000313" key="6">
    <source>
        <dbReference type="Proteomes" id="UP000280834"/>
    </source>
</evidence>
<dbReference type="GO" id="GO:0043025">
    <property type="term" value="C:neuronal cell body"/>
    <property type="evidence" value="ECO:0007669"/>
    <property type="project" value="TreeGrafter"/>
</dbReference>
<accession>A0A0R3QZN5</accession>
<dbReference type="SUPFAM" id="SSF48726">
    <property type="entry name" value="Immunoglobulin"/>
    <property type="match status" value="2"/>
</dbReference>
<organism evidence="7">
    <name type="scientific">Brugia timori</name>
    <dbReference type="NCBI Taxonomy" id="42155"/>
    <lineage>
        <taxon>Eukaryota</taxon>
        <taxon>Metazoa</taxon>
        <taxon>Ecdysozoa</taxon>
        <taxon>Nematoda</taxon>
        <taxon>Chromadorea</taxon>
        <taxon>Rhabditida</taxon>
        <taxon>Spirurina</taxon>
        <taxon>Spiruromorpha</taxon>
        <taxon>Filarioidea</taxon>
        <taxon>Onchocercidae</taxon>
        <taxon>Brugia</taxon>
    </lineage>
</organism>
<dbReference type="STRING" id="42155.A0A0R3QZN5"/>
<dbReference type="Pfam" id="PF13927">
    <property type="entry name" value="Ig_3"/>
    <property type="match status" value="1"/>
</dbReference>
<dbReference type="PANTHER" id="PTHR45080:SF8">
    <property type="entry name" value="IG-LIKE DOMAIN-CONTAINING PROTEIN"/>
    <property type="match status" value="1"/>
</dbReference>